<dbReference type="PROSITE" id="PS50106">
    <property type="entry name" value="PDZ"/>
    <property type="match status" value="1"/>
</dbReference>
<dbReference type="CDD" id="cd06567">
    <property type="entry name" value="Peptidase_S41"/>
    <property type="match status" value="1"/>
</dbReference>
<accession>A0A537LYM7</accession>
<dbReference type="Pfam" id="PF03572">
    <property type="entry name" value="Peptidase_S41"/>
    <property type="match status" value="1"/>
</dbReference>
<evidence type="ECO:0000256" key="1">
    <source>
        <dbReference type="SAM" id="MobiDB-lite"/>
    </source>
</evidence>
<dbReference type="InterPro" id="IPR001478">
    <property type="entry name" value="PDZ"/>
</dbReference>
<dbReference type="GO" id="GO:0008236">
    <property type="term" value="F:serine-type peptidase activity"/>
    <property type="evidence" value="ECO:0007669"/>
    <property type="project" value="InterPro"/>
</dbReference>
<dbReference type="InterPro" id="IPR036034">
    <property type="entry name" value="PDZ_sf"/>
</dbReference>
<dbReference type="GO" id="GO:0006508">
    <property type="term" value="P:proteolysis"/>
    <property type="evidence" value="ECO:0007669"/>
    <property type="project" value="InterPro"/>
</dbReference>
<dbReference type="GO" id="GO:0030288">
    <property type="term" value="C:outer membrane-bounded periplasmic space"/>
    <property type="evidence" value="ECO:0007669"/>
    <property type="project" value="TreeGrafter"/>
</dbReference>
<dbReference type="CDD" id="cd06782">
    <property type="entry name" value="cpPDZ_CPP-like"/>
    <property type="match status" value="1"/>
</dbReference>
<evidence type="ECO:0000256" key="2">
    <source>
        <dbReference type="SAM" id="SignalP"/>
    </source>
</evidence>
<feature type="domain" description="PDZ" evidence="3">
    <location>
        <begin position="149"/>
        <end position="216"/>
    </location>
</feature>
<dbReference type="PANTHER" id="PTHR32060">
    <property type="entry name" value="TAIL-SPECIFIC PROTEASE"/>
    <property type="match status" value="1"/>
</dbReference>
<dbReference type="GO" id="GO:0007165">
    <property type="term" value="P:signal transduction"/>
    <property type="evidence" value="ECO:0007669"/>
    <property type="project" value="TreeGrafter"/>
</dbReference>
<dbReference type="GO" id="GO:0004175">
    <property type="term" value="F:endopeptidase activity"/>
    <property type="evidence" value="ECO:0007669"/>
    <property type="project" value="TreeGrafter"/>
</dbReference>
<organism evidence="4 5">
    <name type="scientific">Candidatus Segetimicrobium genomatis</name>
    <dbReference type="NCBI Taxonomy" id="2569760"/>
    <lineage>
        <taxon>Bacteria</taxon>
        <taxon>Bacillati</taxon>
        <taxon>Candidatus Sysuimicrobiota</taxon>
        <taxon>Candidatus Sysuimicrobiia</taxon>
        <taxon>Candidatus Sysuimicrobiales</taxon>
        <taxon>Candidatus Segetimicrobiaceae</taxon>
        <taxon>Candidatus Segetimicrobium</taxon>
    </lineage>
</organism>
<dbReference type="InterPro" id="IPR029045">
    <property type="entry name" value="ClpP/crotonase-like_dom_sf"/>
</dbReference>
<dbReference type="SUPFAM" id="SSF50156">
    <property type="entry name" value="PDZ domain-like"/>
    <property type="match status" value="1"/>
</dbReference>
<feature type="chain" id="PRO_5021973030" evidence="2">
    <location>
        <begin position="29"/>
        <end position="454"/>
    </location>
</feature>
<reference evidence="4 5" key="1">
    <citation type="journal article" date="2019" name="Nat. Microbiol.">
        <title>Mediterranean grassland soil C-N compound turnover is dependent on rainfall and depth, and is mediated by genomically divergent microorganisms.</title>
        <authorList>
            <person name="Diamond S."/>
            <person name="Andeer P.F."/>
            <person name="Li Z."/>
            <person name="Crits-Christoph A."/>
            <person name="Burstein D."/>
            <person name="Anantharaman K."/>
            <person name="Lane K.R."/>
            <person name="Thomas B.C."/>
            <person name="Pan C."/>
            <person name="Northen T.R."/>
            <person name="Banfield J.F."/>
        </authorList>
    </citation>
    <scope>NUCLEOTIDE SEQUENCE [LARGE SCALE GENOMIC DNA]</scope>
    <source>
        <strain evidence="4">NP_1</strain>
    </source>
</reference>
<protein>
    <submittedName>
        <fullName evidence="4">PDZ domain-containing protein</fullName>
    </submittedName>
</protein>
<dbReference type="InterPro" id="IPR005151">
    <property type="entry name" value="Tail-specific_protease"/>
</dbReference>
<feature type="region of interest" description="Disordered" evidence="1">
    <location>
        <begin position="136"/>
        <end position="155"/>
    </location>
</feature>
<dbReference type="Proteomes" id="UP000315217">
    <property type="component" value="Unassembled WGS sequence"/>
</dbReference>
<evidence type="ECO:0000313" key="4">
    <source>
        <dbReference type="EMBL" id="TMJ13092.1"/>
    </source>
</evidence>
<keyword evidence="2" id="KW-0732">Signal</keyword>
<dbReference type="SMART" id="SM00245">
    <property type="entry name" value="TSPc"/>
    <property type="match status" value="1"/>
</dbReference>
<dbReference type="Gene3D" id="3.30.750.44">
    <property type="match status" value="1"/>
</dbReference>
<proteinExistence type="predicted"/>
<dbReference type="Gene3D" id="3.90.226.10">
    <property type="entry name" value="2-enoyl-CoA Hydratase, Chain A, domain 1"/>
    <property type="match status" value="1"/>
</dbReference>
<dbReference type="PANTHER" id="PTHR32060:SF30">
    <property type="entry name" value="CARBOXY-TERMINAL PROCESSING PROTEASE CTPA"/>
    <property type="match status" value="1"/>
</dbReference>
<name>A0A537LYM7_9BACT</name>
<dbReference type="Gene3D" id="2.30.42.10">
    <property type="match status" value="1"/>
</dbReference>
<feature type="signal peptide" evidence="2">
    <location>
        <begin position="1"/>
        <end position="28"/>
    </location>
</feature>
<dbReference type="Pfam" id="PF00595">
    <property type="entry name" value="PDZ"/>
    <property type="match status" value="1"/>
</dbReference>
<dbReference type="AlphaFoldDB" id="A0A537LYM7"/>
<sequence length="454" mass="47903">MRSTVRPSWHVILTAALLVALAAAPLAAAPLVAPAQAADQSLVFEALQVLQTHYVDPVNATKVLNAAVAGLREQLSAAGIAADLPDIPSSFLTESDARQVFLERFATAASAAVGQLTKTQLAYAAIRSMTDSFHDSHTGFLNPEQNAERRQRQRGQAGFTGVGIVLLPKDNRFYVWTVIPGGPAEAAGVHEFDRIMKVNDVSTGGLTVDQVAGMIRGPAGTPVTVTFQRPGMADPLVVSMTRAPILVPSIFRTDLLDGGVGYVRLYQFVEGTGRDVRSALTRLLAGGMRVLVLDLRGNSGGYLHELDNVLNALLPFGVPVYTEMLQGGQVEVVRTTRPPLLQPSIPVVLMVDEGSASAAELLAAAIQENHRGVLVGAKTSGAVEASVMIDLSDGSALSVTTFRLATGHGVRLEGAGVEPDVTTAMTVEDLEAGQDRQLTTAVRLARQAVAEPVR</sequence>
<evidence type="ECO:0000259" key="3">
    <source>
        <dbReference type="PROSITE" id="PS50106"/>
    </source>
</evidence>
<gene>
    <name evidence="4" type="ORF">E6G98_01155</name>
</gene>
<dbReference type="EMBL" id="VBAI01000011">
    <property type="protein sequence ID" value="TMJ13092.1"/>
    <property type="molecule type" value="Genomic_DNA"/>
</dbReference>
<dbReference type="SMART" id="SM00228">
    <property type="entry name" value="PDZ"/>
    <property type="match status" value="1"/>
</dbReference>
<dbReference type="SUPFAM" id="SSF52096">
    <property type="entry name" value="ClpP/crotonase"/>
    <property type="match status" value="1"/>
</dbReference>
<evidence type="ECO:0000313" key="5">
    <source>
        <dbReference type="Proteomes" id="UP000315217"/>
    </source>
</evidence>
<comment type="caution">
    <text evidence="4">The sequence shown here is derived from an EMBL/GenBank/DDBJ whole genome shotgun (WGS) entry which is preliminary data.</text>
</comment>